<name>A0ABN1IFF0_9GAMM</name>
<evidence type="ECO:0000259" key="4">
    <source>
        <dbReference type="PROSITE" id="PS51755"/>
    </source>
</evidence>
<reference evidence="5 6" key="1">
    <citation type="journal article" date="2019" name="Int. J. Syst. Evol. Microbiol.">
        <title>The Global Catalogue of Microorganisms (GCM) 10K type strain sequencing project: providing services to taxonomists for standard genome sequencing and annotation.</title>
        <authorList>
            <consortium name="The Broad Institute Genomics Platform"/>
            <consortium name="The Broad Institute Genome Sequencing Center for Infectious Disease"/>
            <person name="Wu L."/>
            <person name="Ma J."/>
        </authorList>
    </citation>
    <scope>NUCLEOTIDE SEQUENCE [LARGE SCALE GENOMIC DNA]</scope>
    <source>
        <strain evidence="5 6">JCM 15421</strain>
    </source>
</reference>
<protein>
    <recommendedName>
        <fullName evidence="4">OmpR/PhoB-type domain-containing protein</fullName>
    </recommendedName>
</protein>
<keyword evidence="2" id="KW-0802">TPR repeat</keyword>
<feature type="domain" description="OmpR/PhoB-type" evidence="4">
    <location>
        <begin position="9"/>
        <end position="107"/>
    </location>
</feature>
<accession>A0ABN1IFF0</accession>
<dbReference type="PROSITE" id="PS50005">
    <property type="entry name" value="TPR"/>
    <property type="match status" value="1"/>
</dbReference>
<keyword evidence="6" id="KW-1185">Reference proteome</keyword>
<dbReference type="SMART" id="SM00862">
    <property type="entry name" value="Trans_reg_C"/>
    <property type="match status" value="1"/>
</dbReference>
<sequence length="495" mass="53890">MQHANDIGAAIYVLDDLHVDVARQRVERDGVLIEVSGLSFRLLCHLMAQGDRVVGFDALIEHVWAPALVNEETVTQRVKLLRQALGDDGRNPRYIRSVRGRGYQLCSPPRRLEAETVPPKPPASVSGWPRAALLAGAMLALVALVATAWWQVRRHASPAPVSTTAAADELIQRARYYADIGQADNNDRAIGLYEQALAADAGNAGARVGLSRALSARMCLYNGSPASAERAQQLAESVLARTPDDSAAHAALAYSFDCRGDVDTAIREYERAVALDPGARSESLASVANLYVVKGRLADALRANLAVARTGVKLRFLDLQIARNLELLGFIAEAEQRYAKLFRLYPDNVFGNVAYPRFLFAQGRYAEAETPLAEAQRRPSHPELFLLAGELALLHGDRAGAARAFAKASALRPHQSLPQTLVHLFATPPASVDWITARAAETARAGDRNAGRLARSRVAATTHRQPCRRHRRIAPGCRRRLPRARTRARCGMAAG</sequence>
<dbReference type="InterPro" id="IPR001867">
    <property type="entry name" value="OmpR/PhoB-type_DNA-bd"/>
</dbReference>
<dbReference type="SUPFAM" id="SSF48452">
    <property type="entry name" value="TPR-like"/>
    <property type="match status" value="1"/>
</dbReference>
<evidence type="ECO:0000256" key="1">
    <source>
        <dbReference type="ARBA" id="ARBA00023125"/>
    </source>
</evidence>
<dbReference type="Gene3D" id="1.10.10.10">
    <property type="entry name" value="Winged helix-like DNA-binding domain superfamily/Winged helix DNA-binding domain"/>
    <property type="match status" value="1"/>
</dbReference>
<dbReference type="InterPro" id="IPR036388">
    <property type="entry name" value="WH-like_DNA-bd_sf"/>
</dbReference>
<comment type="caution">
    <text evidence="5">The sequence shown here is derived from an EMBL/GenBank/DDBJ whole genome shotgun (WGS) entry which is preliminary data.</text>
</comment>
<evidence type="ECO:0000313" key="5">
    <source>
        <dbReference type="EMBL" id="GAA0711829.1"/>
    </source>
</evidence>
<dbReference type="Gene3D" id="1.25.40.10">
    <property type="entry name" value="Tetratricopeptide repeat domain"/>
    <property type="match status" value="2"/>
</dbReference>
<feature type="DNA-binding region" description="OmpR/PhoB-type" evidence="3">
    <location>
        <begin position="9"/>
        <end position="107"/>
    </location>
</feature>
<evidence type="ECO:0000313" key="6">
    <source>
        <dbReference type="Proteomes" id="UP001501523"/>
    </source>
</evidence>
<dbReference type="InterPro" id="IPR016032">
    <property type="entry name" value="Sig_transdc_resp-reg_C-effctor"/>
</dbReference>
<feature type="repeat" description="TPR" evidence="2">
    <location>
        <begin position="246"/>
        <end position="279"/>
    </location>
</feature>
<dbReference type="SUPFAM" id="SSF46894">
    <property type="entry name" value="C-terminal effector domain of the bipartite response regulators"/>
    <property type="match status" value="1"/>
</dbReference>
<dbReference type="Proteomes" id="UP001501523">
    <property type="component" value="Unassembled WGS sequence"/>
</dbReference>
<evidence type="ECO:0000256" key="2">
    <source>
        <dbReference type="PROSITE-ProRule" id="PRU00339"/>
    </source>
</evidence>
<organism evidence="5 6">
    <name type="scientific">Dokdonella soli</name>
    <dbReference type="NCBI Taxonomy" id="529810"/>
    <lineage>
        <taxon>Bacteria</taxon>
        <taxon>Pseudomonadati</taxon>
        <taxon>Pseudomonadota</taxon>
        <taxon>Gammaproteobacteria</taxon>
        <taxon>Lysobacterales</taxon>
        <taxon>Rhodanobacteraceae</taxon>
        <taxon>Dokdonella</taxon>
    </lineage>
</organism>
<dbReference type="RefSeq" id="WP_343788624.1">
    <property type="nucleotide sequence ID" value="NZ_BAAAEU010000006.1"/>
</dbReference>
<proteinExistence type="predicted"/>
<evidence type="ECO:0000256" key="3">
    <source>
        <dbReference type="PROSITE-ProRule" id="PRU01091"/>
    </source>
</evidence>
<dbReference type="EMBL" id="BAAAEU010000006">
    <property type="protein sequence ID" value="GAA0711829.1"/>
    <property type="molecule type" value="Genomic_DNA"/>
</dbReference>
<dbReference type="Pfam" id="PF00486">
    <property type="entry name" value="Trans_reg_C"/>
    <property type="match status" value="1"/>
</dbReference>
<keyword evidence="1 3" id="KW-0238">DNA-binding</keyword>
<dbReference type="SMART" id="SM00028">
    <property type="entry name" value="TPR"/>
    <property type="match status" value="3"/>
</dbReference>
<dbReference type="InterPro" id="IPR011990">
    <property type="entry name" value="TPR-like_helical_dom_sf"/>
</dbReference>
<dbReference type="PROSITE" id="PS51755">
    <property type="entry name" value="OMPR_PHOB"/>
    <property type="match status" value="1"/>
</dbReference>
<dbReference type="InterPro" id="IPR019734">
    <property type="entry name" value="TPR_rpt"/>
</dbReference>
<dbReference type="CDD" id="cd00383">
    <property type="entry name" value="trans_reg_C"/>
    <property type="match status" value="1"/>
</dbReference>
<gene>
    <name evidence="5" type="ORF">GCM10009105_13980</name>
</gene>